<name>A0A8X7CGD4_9ARAC</name>
<keyword evidence="2" id="KW-0675">Receptor</keyword>
<dbReference type="PANTHER" id="PTHR24416:SF621">
    <property type="entry name" value="TYROSINE KINASE RECEPTOR CAD96CA"/>
    <property type="match status" value="1"/>
</dbReference>
<sequence>MAAGDVMRRVREGYRMEKPDHCKREVYNILFYCWDEDPLKRPTFGELVKLLDKLLVVGNQRGTQLEKPLGFQTTEHSSDKLSNIDTSAEQLPISKCKFGYKMMLTSRALDFPWMFLELYQETHRTRSRGAPKKRGA</sequence>
<proteinExistence type="predicted"/>
<dbReference type="OrthoDB" id="3256376at2759"/>
<comment type="caution">
    <text evidence="2">The sequence shown here is derived from an EMBL/GenBank/DDBJ whole genome shotgun (WGS) entry which is preliminary data.</text>
</comment>
<protein>
    <submittedName>
        <fullName evidence="2">Tyrosine kinase receptor Cad96Ca</fullName>
    </submittedName>
</protein>
<evidence type="ECO:0000313" key="3">
    <source>
        <dbReference type="Proteomes" id="UP000886998"/>
    </source>
</evidence>
<keyword evidence="2" id="KW-0808">Transferase</keyword>
<dbReference type="Proteomes" id="UP000886998">
    <property type="component" value="Unassembled WGS sequence"/>
</dbReference>
<dbReference type="Gene3D" id="1.10.510.10">
    <property type="entry name" value="Transferase(Phosphotransferase) domain 1"/>
    <property type="match status" value="1"/>
</dbReference>
<dbReference type="InterPro" id="IPR011009">
    <property type="entry name" value="Kinase-like_dom_sf"/>
</dbReference>
<dbReference type="InterPro" id="IPR001245">
    <property type="entry name" value="Ser-Thr/Tyr_kinase_cat_dom"/>
</dbReference>
<gene>
    <name evidence="2" type="primary">Cad96Ca</name>
    <name evidence="2" type="ORF">TNIN_458211</name>
</gene>
<accession>A0A8X7CGD4</accession>
<dbReference type="GO" id="GO:0005886">
    <property type="term" value="C:plasma membrane"/>
    <property type="evidence" value="ECO:0007669"/>
    <property type="project" value="TreeGrafter"/>
</dbReference>
<keyword evidence="3" id="KW-1185">Reference proteome</keyword>
<evidence type="ECO:0000313" key="2">
    <source>
        <dbReference type="EMBL" id="GFY63862.1"/>
    </source>
</evidence>
<organism evidence="2 3">
    <name type="scientific">Trichonephila inaurata madagascariensis</name>
    <dbReference type="NCBI Taxonomy" id="2747483"/>
    <lineage>
        <taxon>Eukaryota</taxon>
        <taxon>Metazoa</taxon>
        <taxon>Ecdysozoa</taxon>
        <taxon>Arthropoda</taxon>
        <taxon>Chelicerata</taxon>
        <taxon>Arachnida</taxon>
        <taxon>Araneae</taxon>
        <taxon>Araneomorphae</taxon>
        <taxon>Entelegynae</taxon>
        <taxon>Araneoidea</taxon>
        <taxon>Nephilidae</taxon>
        <taxon>Trichonephila</taxon>
        <taxon>Trichonephila inaurata</taxon>
    </lineage>
</organism>
<dbReference type="AlphaFoldDB" id="A0A8X7CGD4"/>
<dbReference type="GO" id="GO:0007169">
    <property type="term" value="P:cell surface receptor protein tyrosine kinase signaling pathway"/>
    <property type="evidence" value="ECO:0007669"/>
    <property type="project" value="TreeGrafter"/>
</dbReference>
<reference evidence="2" key="1">
    <citation type="submission" date="2020-08" db="EMBL/GenBank/DDBJ databases">
        <title>Multicomponent nature underlies the extraordinary mechanical properties of spider dragline silk.</title>
        <authorList>
            <person name="Kono N."/>
            <person name="Nakamura H."/>
            <person name="Mori M."/>
            <person name="Yoshida Y."/>
            <person name="Ohtoshi R."/>
            <person name="Malay A.D."/>
            <person name="Moran D.A.P."/>
            <person name="Tomita M."/>
            <person name="Numata K."/>
            <person name="Arakawa K."/>
        </authorList>
    </citation>
    <scope>NUCLEOTIDE SEQUENCE</scope>
</reference>
<dbReference type="InterPro" id="IPR050122">
    <property type="entry name" value="RTK"/>
</dbReference>
<keyword evidence="2" id="KW-0418">Kinase</keyword>
<dbReference type="Pfam" id="PF07714">
    <property type="entry name" value="PK_Tyr_Ser-Thr"/>
    <property type="match status" value="1"/>
</dbReference>
<feature type="domain" description="Serine-threonine/tyrosine-protein kinase catalytic" evidence="1">
    <location>
        <begin position="3"/>
        <end position="50"/>
    </location>
</feature>
<dbReference type="GO" id="GO:0043235">
    <property type="term" value="C:receptor complex"/>
    <property type="evidence" value="ECO:0007669"/>
    <property type="project" value="TreeGrafter"/>
</dbReference>
<evidence type="ECO:0000259" key="1">
    <source>
        <dbReference type="Pfam" id="PF07714"/>
    </source>
</evidence>
<dbReference type="PANTHER" id="PTHR24416">
    <property type="entry name" value="TYROSINE-PROTEIN KINASE RECEPTOR"/>
    <property type="match status" value="1"/>
</dbReference>
<dbReference type="SUPFAM" id="SSF56112">
    <property type="entry name" value="Protein kinase-like (PK-like)"/>
    <property type="match status" value="1"/>
</dbReference>
<dbReference type="EMBL" id="BMAV01014962">
    <property type="protein sequence ID" value="GFY63862.1"/>
    <property type="molecule type" value="Genomic_DNA"/>
</dbReference>
<dbReference type="GO" id="GO:0004714">
    <property type="term" value="F:transmembrane receptor protein tyrosine kinase activity"/>
    <property type="evidence" value="ECO:0007669"/>
    <property type="project" value="TreeGrafter"/>
</dbReference>